<proteinExistence type="predicted"/>
<geneLocation type="plasmid" evidence="2">
    <name>iii</name>
</geneLocation>
<sequence length="92" mass="10343">MQYANFILKPMHHAGLEHPPQGATESRDGVIADETLQPRCRQVPAATFIEPAWRCTPSGWLISRRILFAVQGAVRRGDRRMPKVIPHVTQSS</sequence>
<organism evidence="1 2">
    <name type="scientific">Cupriavidus neocaledonicus</name>
    <dbReference type="NCBI Taxonomy" id="1040979"/>
    <lineage>
        <taxon>Bacteria</taxon>
        <taxon>Pseudomonadati</taxon>
        <taxon>Pseudomonadota</taxon>
        <taxon>Betaproteobacteria</taxon>
        <taxon>Burkholderiales</taxon>
        <taxon>Burkholderiaceae</taxon>
        <taxon>Cupriavidus</taxon>
    </lineage>
</organism>
<protein>
    <submittedName>
        <fullName evidence="1">Uncharacterized protein</fullName>
    </submittedName>
</protein>
<dbReference type="Proteomes" id="UP000255168">
    <property type="component" value="Plasmid III"/>
</dbReference>
<gene>
    <name evidence="1" type="ORF">CBM2607_P20090</name>
</gene>
<keyword evidence="1" id="KW-0614">Plasmid</keyword>
<reference evidence="1 2" key="1">
    <citation type="submission" date="2018-01" db="EMBL/GenBank/DDBJ databases">
        <authorList>
            <person name="Clerissi C."/>
        </authorList>
    </citation>
    <scope>NUCLEOTIDE SEQUENCE [LARGE SCALE GENOMIC DNA]</scope>
    <source>
        <strain evidence="1">Cupriavidus taiwanensis STM 6160</strain>
        <plasmid evidence="2">iii</plasmid>
    </source>
</reference>
<evidence type="ECO:0000313" key="2">
    <source>
        <dbReference type="Proteomes" id="UP000255168"/>
    </source>
</evidence>
<evidence type="ECO:0000313" key="1">
    <source>
        <dbReference type="EMBL" id="SPD62663.1"/>
    </source>
</evidence>
<dbReference type="EMBL" id="LT984808">
    <property type="protein sequence ID" value="SPD62663.1"/>
    <property type="molecule type" value="Genomic_DNA"/>
</dbReference>
<dbReference type="AlphaFoldDB" id="A0A375HYY1"/>
<name>A0A375HYY1_9BURK</name>
<accession>A0A375HYY1</accession>